<dbReference type="Pfam" id="PF22335">
    <property type="entry name" value="Cas10-Cmr2_palm2"/>
    <property type="match status" value="1"/>
</dbReference>
<dbReference type="GO" id="GO:0000166">
    <property type="term" value="F:nucleotide binding"/>
    <property type="evidence" value="ECO:0007669"/>
    <property type="project" value="UniProtKB-KW"/>
</dbReference>
<evidence type="ECO:0000256" key="1">
    <source>
        <dbReference type="ARBA" id="ARBA00022741"/>
    </source>
</evidence>
<evidence type="ECO:0000256" key="2">
    <source>
        <dbReference type="ARBA" id="ARBA00023118"/>
    </source>
</evidence>
<dbReference type="GO" id="GO:0051607">
    <property type="term" value="P:defense response to virus"/>
    <property type="evidence" value="ECO:0007669"/>
    <property type="project" value="UniProtKB-KW"/>
</dbReference>
<dbReference type="InterPro" id="IPR054767">
    <property type="entry name" value="Cas10-Cmr2_palm2"/>
</dbReference>
<proteinExistence type="predicted"/>
<dbReference type="InterPro" id="IPR043128">
    <property type="entry name" value="Rev_trsase/Diguanyl_cyclase"/>
</dbReference>
<dbReference type="EMBL" id="FRYL01000008">
    <property type="protein sequence ID" value="SHO80441.1"/>
    <property type="molecule type" value="Genomic_DNA"/>
</dbReference>
<dbReference type="AlphaFoldDB" id="A0A1W1EHU9"/>
<protein>
    <recommendedName>
        <fullName evidence="3">Cas10/Cmr2 second palm domain-containing protein</fullName>
    </recommendedName>
</protein>
<feature type="domain" description="Cas10/Cmr2 second palm" evidence="3">
    <location>
        <begin position="179"/>
        <end position="308"/>
    </location>
</feature>
<keyword evidence="2" id="KW-0051">Antiviral defense</keyword>
<evidence type="ECO:0000259" key="3">
    <source>
        <dbReference type="Pfam" id="PF22335"/>
    </source>
</evidence>
<organism evidence="4">
    <name type="scientific">hydrothermal vent metagenome</name>
    <dbReference type="NCBI Taxonomy" id="652676"/>
    <lineage>
        <taxon>unclassified sequences</taxon>
        <taxon>metagenomes</taxon>
        <taxon>ecological metagenomes</taxon>
    </lineage>
</organism>
<evidence type="ECO:0000313" key="4">
    <source>
        <dbReference type="EMBL" id="SHO80441.1"/>
    </source>
</evidence>
<accession>A0A1W1EHU9</accession>
<keyword evidence="1" id="KW-0547">Nucleotide-binding</keyword>
<dbReference type="Gene3D" id="3.30.70.270">
    <property type="match status" value="1"/>
</dbReference>
<name>A0A1W1EHU9_9ZZZZ</name>
<sequence length="324" mass="36391">MSRYLYGASVQGIQDFIFATNRLQEIVGASEIVKSIANIFEDKYNPDEILINTAGNIKAVFSSYDECQKVVLEFPKIISQMAYGITISQAVVEFDGEAKDYINELEKKLKIQRNKPSIPLDMSINIMKLNPKTARAKINQDEDIATSQKLKANREFYKKNPTVTEFKDFSYMKNSKGKIAIIHIDGNGLGKIVKDLGKKLSAFSIALDKATKNAVKEAKEDYMHIREVIVGGDDVTVICNANDALEFTKNFLTNFEDETKNIKELKGIKDKLTACAGIAYCNEKYPFHYAVDLAEALCGVAKNHSNREHSCLMFHNIQGSHYQS</sequence>
<reference evidence="4" key="1">
    <citation type="submission" date="2016-10" db="EMBL/GenBank/DDBJ databases">
        <authorList>
            <person name="de Groot N.N."/>
        </authorList>
    </citation>
    <scope>NUCLEOTIDE SEQUENCE</scope>
</reference>
<gene>
    <name evidence="4" type="ORF">MNB_SV-15-796</name>
</gene>